<dbReference type="PANTHER" id="PTHR46082:SF11">
    <property type="entry name" value="AAA+ ATPASE DOMAIN-CONTAINING PROTEIN-RELATED"/>
    <property type="match status" value="1"/>
</dbReference>
<dbReference type="SUPFAM" id="SSF53167">
    <property type="entry name" value="Purine and uridine phosphorylases"/>
    <property type="match status" value="1"/>
</dbReference>
<proteinExistence type="predicted"/>
<dbReference type="KEGG" id="apuu:APUU_12270S"/>
<gene>
    <name evidence="2" type="ORF">APUU_12270S</name>
</gene>
<name>A0A7R7XDI4_9EURO</name>
<dbReference type="InterPro" id="IPR035994">
    <property type="entry name" value="Nucleoside_phosphorylase_sf"/>
</dbReference>
<evidence type="ECO:0000259" key="1">
    <source>
        <dbReference type="Pfam" id="PF01048"/>
    </source>
</evidence>
<evidence type="ECO:0000313" key="3">
    <source>
        <dbReference type="Proteomes" id="UP000654913"/>
    </source>
</evidence>
<dbReference type="Proteomes" id="UP000654913">
    <property type="component" value="Chromosome 1"/>
</dbReference>
<dbReference type="RefSeq" id="XP_041551636.1">
    <property type="nucleotide sequence ID" value="XM_041698453.1"/>
</dbReference>
<dbReference type="Pfam" id="PF01048">
    <property type="entry name" value="PNP_UDP_1"/>
    <property type="match status" value="1"/>
</dbReference>
<dbReference type="InterPro" id="IPR000845">
    <property type="entry name" value="Nucleoside_phosphorylase_d"/>
</dbReference>
<reference evidence="2" key="1">
    <citation type="submission" date="2021-01" db="EMBL/GenBank/DDBJ databases">
        <authorList>
            <consortium name="Aspergillus puulaauensis MK2 genome sequencing consortium"/>
            <person name="Kazuki M."/>
            <person name="Futagami T."/>
        </authorList>
    </citation>
    <scope>NUCLEOTIDE SEQUENCE</scope>
    <source>
        <strain evidence="2">MK2</strain>
    </source>
</reference>
<accession>A0A7R7XDI4</accession>
<dbReference type="AlphaFoldDB" id="A0A7R7XDI4"/>
<dbReference type="GO" id="GO:0003824">
    <property type="term" value="F:catalytic activity"/>
    <property type="evidence" value="ECO:0007669"/>
    <property type="project" value="InterPro"/>
</dbReference>
<protein>
    <recommendedName>
        <fullName evidence="1">Nucleoside phosphorylase domain-containing protein</fullName>
    </recommendedName>
</protein>
<evidence type="ECO:0000313" key="2">
    <source>
        <dbReference type="EMBL" id="BCS19442.1"/>
    </source>
</evidence>
<dbReference type="InterPro" id="IPR053137">
    <property type="entry name" value="NLR-like"/>
</dbReference>
<dbReference type="PANTHER" id="PTHR46082">
    <property type="entry name" value="ATP/GTP-BINDING PROTEIN-RELATED"/>
    <property type="match status" value="1"/>
</dbReference>
<dbReference type="GeneID" id="64969447"/>
<dbReference type="EMBL" id="AP024443">
    <property type="protein sequence ID" value="BCS19442.1"/>
    <property type="molecule type" value="Genomic_DNA"/>
</dbReference>
<feature type="domain" description="Nucleoside phosphorylase" evidence="1">
    <location>
        <begin position="13"/>
        <end position="297"/>
    </location>
</feature>
<keyword evidence="3" id="KW-1185">Reference proteome</keyword>
<dbReference type="GO" id="GO:0009116">
    <property type="term" value="P:nucleoside metabolic process"/>
    <property type="evidence" value="ECO:0007669"/>
    <property type="project" value="InterPro"/>
</dbReference>
<dbReference type="Gene3D" id="3.40.50.1580">
    <property type="entry name" value="Nucleoside phosphorylase domain"/>
    <property type="match status" value="1"/>
</dbReference>
<organism evidence="2 3">
    <name type="scientific">Aspergillus puulaauensis</name>
    <dbReference type="NCBI Taxonomy" id="1220207"/>
    <lineage>
        <taxon>Eukaryota</taxon>
        <taxon>Fungi</taxon>
        <taxon>Dikarya</taxon>
        <taxon>Ascomycota</taxon>
        <taxon>Pezizomycotina</taxon>
        <taxon>Eurotiomycetes</taxon>
        <taxon>Eurotiomycetidae</taxon>
        <taxon>Eurotiales</taxon>
        <taxon>Aspergillaceae</taxon>
        <taxon>Aspergillus</taxon>
    </lineage>
</organism>
<sequence>MKINPDVEDYQVAWITALPIELSAATAMLDAEYEGSDDTTLYTLGRVGRHNVVVVCLPAGQVGTSAAATTVTEVRAKFPFLQIGLLVGVGGGVPSTEADIRLGDVVISQPQRNHGGVIQYDSSKIGPGGKHIPTGFVNGPPSVLLTALAKLKSNRLLGRSRLSTYLQSLVSYPAFRRDHAGPDVLFRASYRHNGGATCEDCCRDKEIKRPLREGEDPVIHYGTIASGSHVMRDGETRNALSKEFGGILCFEMEAAGLLNVLPCVAIRGICDYADSHKNKSWQPYAAGNAAACAKELLAYVPAFSSWKSSGRDTPVQDTAARRSLRDSEDISMWTPDGTVSEEQWNDVWTKKHIPNDNDLLPLEESLGLHQIYPSSSTTLAYGFDVVAVHGLGHSHSTWTVDNNFWLRDLLPELPAFQMSRIFTFNYDARSFVRPLALSIRGRTFTFAEALLSDLADRRASTAVCAPEK</sequence>
<reference evidence="2" key="2">
    <citation type="submission" date="2021-02" db="EMBL/GenBank/DDBJ databases">
        <title>Aspergillus puulaauensis MK2 genome sequence.</title>
        <authorList>
            <person name="Futagami T."/>
            <person name="Mori K."/>
            <person name="Kadooka C."/>
            <person name="Tanaka T."/>
        </authorList>
    </citation>
    <scope>NUCLEOTIDE SEQUENCE</scope>
    <source>
        <strain evidence="2">MK2</strain>
    </source>
</reference>
<dbReference type="OrthoDB" id="1577640at2759"/>